<feature type="transmembrane region" description="Helical" evidence="1">
    <location>
        <begin position="187"/>
        <end position="211"/>
    </location>
</feature>
<keyword evidence="3" id="KW-1185">Reference proteome</keyword>
<name>A0A7S6ZSZ1_9GAMM</name>
<evidence type="ECO:0000256" key="1">
    <source>
        <dbReference type="SAM" id="Phobius"/>
    </source>
</evidence>
<protein>
    <submittedName>
        <fullName evidence="2">Exopolysaccharide biosynthesis protein</fullName>
    </submittedName>
</protein>
<keyword evidence="1" id="KW-1133">Transmembrane helix</keyword>
<evidence type="ECO:0000313" key="2">
    <source>
        <dbReference type="EMBL" id="QOW20388.1"/>
    </source>
</evidence>
<keyword evidence="1" id="KW-0472">Membrane</keyword>
<dbReference type="RefSeq" id="WP_193986749.1">
    <property type="nucleotide sequence ID" value="NZ_CP063656.1"/>
</dbReference>
<dbReference type="Pfam" id="PF06055">
    <property type="entry name" value="ExoD"/>
    <property type="match status" value="1"/>
</dbReference>
<dbReference type="InterPro" id="IPR010331">
    <property type="entry name" value="ExoD"/>
</dbReference>
<reference evidence="2 3" key="1">
    <citation type="submission" date="2020-10" db="EMBL/GenBank/DDBJ databases">
        <title>complete genome sequencing of Lysobacter sp. H21R20.</title>
        <authorList>
            <person name="Bae J.-W."/>
            <person name="Lee S.-Y."/>
        </authorList>
    </citation>
    <scope>NUCLEOTIDE SEQUENCE [LARGE SCALE GENOMIC DNA]</scope>
    <source>
        <strain evidence="2 3">H21R20</strain>
    </source>
</reference>
<proteinExistence type="predicted"/>
<keyword evidence="1" id="KW-0812">Transmembrane</keyword>
<dbReference type="PANTHER" id="PTHR41795">
    <property type="entry name" value="EXOPOLYSACCHARIDE SYNTHESIS PROTEIN"/>
    <property type="match status" value="1"/>
</dbReference>
<dbReference type="PANTHER" id="PTHR41795:SF1">
    <property type="entry name" value="EXOPOLYSACCHARIDE SYNTHESIS PROTEIN"/>
    <property type="match status" value="1"/>
</dbReference>
<dbReference type="EMBL" id="CP063656">
    <property type="protein sequence ID" value="QOW20388.1"/>
    <property type="molecule type" value="Genomic_DNA"/>
</dbReference>
<organism evidence="2 3">
    <name type="scientific">Novilysobacter ciconiae</name>
    <dbReference type="NCBI Taxonomy" id="2781022"/>
    <lineage>
        <taxon>Bacteria</taxon>
        <taxon>Pseudomonadati</taxon>
        <taxon>Pseudomonadota</taxon>
        <taxon>Gammaproteobacteria</taxon>
        <taxon>Lysobacterales</taxon>
        <taxon>Lysobacteraceae</taxon>
        <taxon>Novilysobacter</taxon>
    </lineage>
</organism>
<dbReference type="KEGG" id="lcic:INQ41_05040"/>
<sequence>MKPADSGTGAHATDGHAVGTRALLDSFTIGDPDEILPLGAMFGGLGKRSFGMLVFIAILPAFLPIPGVGGASGLLVVLLGLQLMVGLPTPWLPGFVARRGPTRETVSRFRDRISPWLARLERVSRPRAPALLERRLSNLVSGLLLVALGLLLCLPIPFTNYVFGVLLLLFALALLERDGYLMGAAWVAGTAAVVFFSLVSGQLATAVAHWIHG</sequence>
<dbReference type="PIRSF" id="PIRSF033239">
    <property type="entry name" value="ExoD"/>
    <property type="match status" value="1"/>
</dbReference>
<accession>A0A7S6ZSZ1</accession>
<feature type="transmembrane region" description="Helical" evidence="1">
    <location>
        <begin position="50"/>
        <end position="68"/>
    </location>
</feature>
<dbReference type="Proteomes" id="UP000594059">
    <property type="component" value="Chromosome"/>
</dbReference>
<evidence type="ECO:0000313" key="3">
    <source>
        <dbReference type="Proteomes" id="UP000594059"/>
    </source>
</evidence>
<feature type="transmembrane region" description="Helical" evidence="1">
    <location>
        <begin position="74"/>
        <end position="93"/>
    </location>
</feature>
<gene>
    <name evidence="2" type="ORF">INQ41_05040</name>
</gene>
<dbReference type="AlphaFoldDB" id="A0A7S6ZSZ1"/>